<dbReference type="InterPro" id="IPR001296">
    <property type="entry name" value="Glyco_trans_1"/>
</dbReference>
<reference evidence="3" key="1">
    <citation type="submission" date="2023-07" db="EMBL/GenBank/DDBJ databases">
        <authorList>
            <person name="Kim M."/>
        </authorList>
    </citation>
    <scope>NUCLEOTIDE SEQUENCE</scope>
    <source>
        <strain evidence="3">BIUV-7</strain>
    </source>
</reference>
<dbReference type="PANTHER" id="PTHR46401:SF2">
    <property type="entry name" value="GLYCOSYLTRANSFERASE WBBK-RELATED"/>
    <property type="match status" value="1"/>
</dbReference>
<dbReference type="Pfam" id="PF00534">
    <property type="entry name" value="Glycos_transf_1"/>
    <property type="match status" value="1"/>
</dbReference>
<evidence type="ECO:0000256" key="1">
    <source>
        <dbReference type="ARBA" id="ARBA00022679"/>
    </source>
</evidence>
<sequence>MRIGIDGYNLALPNGTGVATYGYTLASVLKASDFDVEGVFGIDAGKDAALREILFFETLGKSPVERSLEQRRQDKRALRRRALNPFASPRLDDVPLSGRVVTQPLADRLPAFDRIMSAPRLFDLAHCHFAYYGRLLPIRMSTPPPIMHWTYPIPIRLVGARNIYTLHDLVPLRLPYTTTDPKRRYRHLISRIAATADHLCTVSEASRNDILTEFGMNPGDISNTYQAAIMPPGTLARTVAEDAAVIENIFGLPHRGYFLFFGAIEPKKNVGRLIEAYLSLGLSTPLVIVGGRGWQNEGELALLGTAAGTSDEEDQIGSVNARDPSRRVIRLTHLSRSLLLKLIRSARAALFPSISEGFGLPILEAMQLGTPVLTSNISAMPELAGDAAVLVDPYDTFAIAQNIAHLDTDRSLRERLSRAGPLRAEHFSPERYSTRLRTMYSEVMAAPLR</sequence>
<dbReference type="Gene3D" id="3.40.50.2000">
    <property type="entry name" value="Glycogen Phosphorylase B"/>
    <property type="match status" value="2"/>
</dbReference>
<dbReference type="RefSeq" id="WP_303540315.1">
    <property type="nucleotide sequence ID" value="NZ_JAUOTP010000002.1"/>
</dbReference>
<comment type="caution">
    <text evidence="3">The sequence shown here is derived from an EMBL/GenBank/DDBJ whole genome shotgun (WGS) entry which is preliminary data.</text>
</comment>
<keyword evidence="4" id="KW-1185">Reference proteome</keyword>
<name>A0ABT8Y7G4_9SPHN</name>
<evidence type="ECO:0000313" key="4">
    <source>
        <dbReference type="Proteomes" id="UP001169764"/>
    </source>
</evidence>
<proteinExistence type="predicted"/>
<accession>A0ABT8Y7G4</accession>
<feature type="domain" description="Glycosyl transferase family 1" evidence="2">
    <location>
        <begin position="256"/>
        <end position="421"/>
    </location>
</feature>
<organism evidence="3 4">
    <name type="scientific">Sphingomonas natans</name>
    <dbReference type="NCBI Taxonomy" id="3063330"/>
    <lineage>
        <taxon>Bacteria</taxon>
        <taxon>Pseudomonadati</taxon>
        <taxon>Pseudomonadota</taxon>
        <taxon>Alphaproteobacteria</taxon>
        <taxon>Sphingomonadales</taxon>
        <taxon>Sphingomonadaceae</taxon>
        <taxon>Sphingomonas</taxon>
    </lineage>
</organism>
<protein>
    <submittedName>
        <fullName evidence="3">Glycosyltransferase family 1 protein</fullName>
    </submittedName>
</protein>
<evidence type="ECO:0000313" key="3">
    <source>
        <dbReference type="EMBL" id="MDO6413684.1"/>
    </source>
</evidence>
<evidence type="ECO:0000259" key="2">
    <source>
        <dbReference type="Pfam" id="PF00534"/>
    </source>
</evidence>
<dbReference type="SUPFAM" id="SSF53756">
    <property type="entry name" value="UDP-Glycosyltransferase/glycogen phosphorylase"/>
    <property type="match status" value="1"/>
</dbReference>
<dbReference type="EMBL" id="JAUOTP010000002">
    <property type="protein sequence ID" value="MDO6413684.1"/>
    <property type="molecule type" value="Genomic_DNA"/>
</dbReference>
<dbReference type="PANTHER" id="PTHR46401">
    <property type="entry name" value="GLYCOSYLTRANSFERASE WBBK-RELATED"/>
    <property type="match status" value="1"/>
</dbReference>
<gene>
    <name evidence="3" type="ORF">Q4F19_04745</name>
</gene>
<dbReference type="CDD" id="cd03809">
    <property type="entry name" value="GT4_MtfB-like"/>
    <property type="match status" value="1"/>
</dbReference>
<dbReference type="Proteomes" id="UP001169764">
    <property type="component" value="Unassembled WGS sequence"/>
</dbReference>
<keyword evidence="1" id="KW-0808">Transferase</keyword>